<evidence type="ECO:0000256" key="2">
    <source>
        <dbReference type="PROSITE-ProRule" id="PRU00335"/>
    </source>
</evidence>
<dbReference type="GO" id="GO:0003700">
    <property type="term" value="F:DNA-binding transcription factor activity"/>
    <property type="evidence" value="ECO:0007669"/>
    <property type="project" value="TreeGrafter"/>
</dbReference>
<dbReference type="Pfam" id="PF00440">
    <property type="entry name" value="TetR_N"/>
    <property type="match status" value="1"/>
</dbReference>
<dbReference type="InterPro" id="IPR009057">
    <property type="entry name" value="Homeodomain-like_sf"/>
</dbReference>
<gene>
    <name evidence="5" type="ORF">BST17_06300</name>
</gene>
<dbReference type="Gene3D" id="1.10.357.10">
    <property type="entry name" value="Tetracycline Repressor, domain 2"/>
    <property type="match status" value="1"/>
</dbReference>
<organism evidence="5 6">
    <name type="scientific">Mycolicibacterium bacteremicum</name>
    <name type="common">Mycobacterium bacteremicum</name>
    <dbReference type="NCBI Taxonomy" id="564198"/>
    <lineage>
        <taxon>Bacteria</taxon>
        <taxon>Bacillati</taxon>
        <taxon>Actinomycetota</taxon>
        <taxon>Actinomycetes</taxon>
        <taxon>Mycobacteriales</taxon>
        <taxon>Mycobacteriaceae</taxon>
        <taxon>Mycolicibacterium</taxon>
    </lineage>
</organism>
<feature type="region of interest" description="Disordered" evidence="3">
    <location>
        <begin position="1"/>
        <end position="22"/>
    </location>
</feature>
<dbReference type="InterPro" id="IPR050109">
    <property type="entry name" value="HTH-type_TetR-like_transc_reg"/>
</dbReference>
<accession>A0A1W9Z0X8</accession>
<dbReference type="PANTHER" id="PTHR30055">
    <property type="entry name" value="HTH-TYPE TRANSCRIPTIONAL REGULATOR RUTR"/>
    <property type="match status" value="1"/>
</dbReference>
<reference evidence="5 6" key="1">
    <citation type="submission" date="2017-02" db="EMBL/GenBank/DDBJ databases">
        <title>The new phylogeny of genus Mycobacterium.</title>
        <authorList>
            <person name="Tortoli E."/>
            <person name="Trovato A."/>
            <person name="Cirillo D.M."/>
        </authorList>
    </citation>
    <scope>NUCLEOTIDE SEQUENCE [LARGE SCALE GENOMIC DNA]</scope>
    <source>
        <strain evidence="5 6">DSM 45578</strain>
    </source>
</reference>
<dbReference type="EMBL" id="MVHJ01000004">
    <property type="protein sequence ID" value="ORA05955.1"/>
    <property type="molecule type" value="Genomic_DNA"/>
</dbReference>
<dbReference type="SUPFAM" id="SSF46689">
    <property type="entry name" value="Homeodomain-like"/>
    <property type="match status" value="1"/>
</dbReference>
<evidence type="ECO:0000256" key="1">
    <source>
        <dbReference type="ARBA" id="ARBA00023125"/>
    </source>
</evidence>
<evidence type="ECO:0000313" key="6">
    <source>
        <dbReference type="Proteomes" id="UP000192366"/>
    </source>
</evidence>
<dbReference type="InterPro" id="IPR036271">
    <property type="entry name" value="Tet_transcr_reg_TetR-rel_C_sf"/>
</dbReference>
<feature type="DNA-binding region" description="H-T-H motif" evidence="2">
    <location>
        <begin position="44"/>
        <end position="63"/>
    </location>
</feature>
<proteinExistence type="predicted"/>
<sequence length="195" mass="20913">MTVAPADDGSAETQGQDARVARTRADVSRAALQVLMEEGCEALSHAHVAEIAGYSKTTLYTHWPARLDLIMLALDALGEMPHQERTGDLRTDLVGELRVFRQAVVDLRLDHILSVMAHWASVEDMARVRDRINGEGQRPLRDMLAEVLTGARLDAAVSMLTGVVACPSLMFGTLPDDAVIDAAVDVVLTAVGSAG</sequence>
<keyword evidence="6" id="KW-1185">Reference proteome</keyword>
<evidence type="ECO:0000313" key="5">
    <source>
        <dbReference type="EMBL" id="ORA05955.1"/>
    </source>
</evidence>
<keyword evidence="1 2" id="KW-0238">DNA-binding</keyword>
<dbReference type="Proteomes" id="UP000192366">
    <property type="component" value="Unassembled WGS sequence"/>
</dbReference>
<dbReference type="SUPFAM" id="SSF48498">
    <property type="entry name" value="Tetracyclin repressor-like, C-terminal domain"/>
    <property type="match status" value="1"/>
</dbReference>
<dbReference type="PROSITE" id="PS50977">
    <property type="entry name" value="HTH_TETR_2"/>
    <property type="match status" value="1"/>
</dbReference>
<evidence type="ECO:0000256" key="3">
    <source>
        <dbReference type="SAM" id="MobiDB-lite"/>
    </source>
</evidence>
<dbReference type="AlphaFoldDB" id="A0A1W9Z0X8"/>
<dbReference type="InterPro" id="IPR001647">
    <property type="entry name" value="HTH_TetR"/>
</dbReference>
<evidence type="ECO:0000259" key="4">
    <source>
        <dbReference type="PROSITE" id="PS50977"/>
    </source>
</evidence>
<dbReference type="PANTHER" id="PTHR30055:SF148">
    <property type="entry name" value="TETR-FAMILY TRANSCRIPTIONAL REGULATOR"/>
    <property type="match status" value="1"/>
</dbReference>
<protein>
    <recommendedName>
        <fullName evidence="4">HTH tetR-type domain-containing protein</fullName>
    </recommendedName>
</protein>
<dbReference type="STRING" id="564198.BST17_06300"/>
<dbReference type="GO" id="GO:0000976">
    <property type="term" value="F:transcription cis-regulatory region binding"/>
    <property type="evidence" value="ECO:0007669"/>
    <property type="project" value="TreeGrafter"/>
</dbReference>
<comment type="caution">
    <text evidence="5">The sequence shown here is derived from an EMBL/GenBank/DDBJ whole genome shotgun (WGS) entry which is preliminary data.</text>
</comment>
<feature type="domain" description="HTH tetR-type" evidence="4">
    <location>
        <begin position="21"/>
        <end position="81"/>
    </location>
</feature>
<name>A0A1W9Z0X8_MYCBA</name>